<evidence type="ECO:0000256" key="5">
    <source>
        <dbReference type="ARBA" id="ARBA00035661"/>
    </source>
</evidence>
<keyword evidence="4" id="KW-0966">Cell projection</keyword>
<feature type="domain" description="Ciliary microtubule inner protein 2A-C-like" evidence="6">
    <location>
        <begin position="253"/>
        <end position="277"/>
    </location>
</feature>
<dbReference type="InterPro" id="IPR055215">
    <property type="entry name" value="SPMIP5_dom"/>
</dbReference>
<reference evidence="8" key="1">
    <citation type="journal article" date="2023" name="Mol. Biol. Evol.">
        <title>Third-Generation Sequencing Reveals the Adaptive Role of the Epigenome in Three Deep-Sea Polychaetes.</title>
        <authorList>
            <person name="Perez M."/>
            <person name="Aroh O."/>
            <person name="Sun Y."/>
            <person name="Lan Y."/>
            <person name="Juniper S.K."/>
            <person name="Young C.R."/>
            <person name="Angers B."/>
            <person name="Qian P.Y."/>
        </authorList>
    </citation>
    <scope>NUCLEOTIDE SEQUENCE</scope>
    <source>
        <strain evidence="8">R07B-5</strain>
    </source>
</reference>
<dbReference type="Pfam" id="PF10629">
    <property type="entry name" value="CMI2B-like"/>
    <property type="match status" value="2"/>
</dbReference>
<dbReference type="Pfam" id="PF22573">
    <property type="entry name" value="SPMIP5"/>
    <property type="match status" value="1"/>
</dbReference>
<evidence type="ECO:0000313" key="9">
    <source>
        <dbReference type="Proteomes" id="UP001209878"/>
    </source>
</evidence>
<evidence type="ECO:0000259" key="6">
    <source>
        <dbReference type="Pfam" id="PF10629"/>
    </source>
</evidence>
<evidence type="ECO:0000313" key="8">
    <source>
        <dbReference type="EMBL" id="KAK2187649.1"/>
    </source>
</evidence>
<feature type="domain" description="Ciliary microtubule inner protein 2A-C-like" evidence="6">
    <location>
        <begin position="25"/>
        <end position="55"/>
    </location>
</feature>
<comment type="similarity">
    <text evidence="5">Belongs to the CIMIP2 family.</text>
</comment>
<keyword evidence="3" id="KW-0206">Cytoskeleton</keyword>
<proteinExistence type="inferred from homology"/>
<sequence>MTTIAFGGGPTVDQRRDFANLQDGSHVPGYGGYCPHLKYRVGKTYGQDTHELAQKYDAYKPMDALTPRPKIVLRNGLPESTGDNRYTSDMVPGYTGRQYMVPRYTSRQYMVLRCTGRQYLVPRYTSRQHMVLRYTSRQYMVLQYTGRQYMVPQYTNTHTHTHTHQPILLADRRSQLEPPMPGYNGYIPRIYTTEMGLGCRYNNMTRNGLHMFRAEQDAHFETMRQPVSVKAPPTPVKGPTATYSQRVYLPDGMIPKYTGYVPRRRYHFGNTYGDTTRSLDVCAHPLENYGAFMKGRVTVANSIL</sequence>
<dbReference type="GO" id="GO:0005930">
    <property type="term" value="C:axoneme"/>
    <property type="evidence" value="ECO:0007669"/>
    <property type="project" value="UniProtKB-SubCell"/>
</dbReference>
<dbReference type="EMBL" id="JAODUO010000158">
    <property type="protein sequence ID" value="KAK2187649.1"/>
    <property type="molecule type" value="Genomic_DNA"/>
</dbReference>
<evidence type="ECO:0000256" key="1">
    <source>
        <dbReference type="ARBA" id="ARBA00004430"/>
    </source>
</evidence>
<keyword evidence="2" id="KW-0963">Cytoplasm</keyword>
<gene>
    <name evidence="8" type="ORF">NP493_158g00003</name>
</gene>
<evidence type="ECO:0000259" key="7">
    <source>
        <dbReference type="Pfam" id="PF22573"/>
    </source>
</evidence>
<dbReference type="InterPro" id="IPR018902">
    <property type="entry name" value="CMI2A-C-like_dom"/>
</dbReference>
<comment type="caution">
    <text evidence="8">The sequence shown here is derived from an EMBL/GenBank/DDBJ whole genome shotgun (WGS) entry which is preliminary data.</text>
</comment>
<protein>
    <submittedName>
        <fullName evidence="8">Uncharacterized protein</fullName>
    </submittedName>
</protein>
<dbReference type="PANTHER" id="PTHR22146">
    <property type="entry name" value="CAT EYE SYNDROME CRITICAL REGION PROTEIN 6"/>
    <property type="match status" value="1"/>
</dbReference>
<dbReference type="PANTHER" id="PTHR22146:SF17">
    <property type="entry name" value="PROTEIN FAM166B-LIKE PROTEIN"/>
    <property type="match status" value="1"/>
</dbReference>
<keyword evidence="9" id="KW-1185">Reference proteome</keyword>
<evidence type="ECO:0000256" key="2">
    <source>
        <dbReference type="ARBA" id="ARBA00022490"/>
    </source>
</evidence>
<name>A0AAD9P3S9_RIDPI</name>
<organism evidence="8 9">
    <name type="scientific">Ridgeia piscesae</name>
    <name type="common">Tubeworm</name>
    <dbReference type="NCBI Taxonomy" id="27915"/>
    <lineage>
        <taxon>Eukaryota</taxon>
        <taxon>Metazoa</taxon>
        <taxon>Spiralia</taxon>
        <taxon>Lophotrochozoa</taxon>
        <taxon>Annelida</taxon>
        <taxon>Polychaeta</taxon>
        <taxon>Sedentaria</taxon>
        <taxon>Canalipalpata</taxon>
        <taxon>Sabellida</taxon>
        <taxon>Siboglinidae</taxon>
        <taxon>Ridgeia</taxon>
    </lineage>
</organism>
<evidence type="ECO:0000256" key="3">
    <source>
        <dbReference type="ARBA" id="ARBA00023212"/>
    </source>
</evidence>
<dbReference type="Proteomes" id="UP001209878">
    <property type="component" value="Unassembled WGS sequence"/>
</dbReference>
<accession>A0AAD9P3S9</accession>
<comment type="subcellular location">
    <subcellularLocation>
        <location evidence="1">Cytoplasm</location>
        <location evidence="1">Cytoskeleton</location>
        <location evidence="1">Cilium axoneme</location>
    </subcellularLocation>
</comment>
<evidence type="ECO:0000256" key="4">
    <source>
        <dbReference type="ARBA" id="ARBA00023273"/>
    </source>
</evidence>
<feature type="domain" description="Sperm-associated microtubule inner protein 5" evidence="7">
    <location>
        <begin position="172"/>
        <end position="213"/>
    </location>
</feature>
<dbReference type="AlphaFoldDB" id="A0AAD9P3S9"/>
<dbReference type="GO" id="GO:0015630">
    <property type="term" value="C:microtubule cytoskeleton"/>
    <property type="evidence" value="ECO:0007669"/>
    <property type="project" value="UniProtKB-ARBA"/>
</dbReference>